<feature type="transmembrane region" description="Helical" evidence="2">
    <location>
        <begin position="246"/>
        <end position="265"/>
    </location>
</feature>
<dbReference type="Pfam" id="PF20684">
    <property type="entry name" value="Fung_rhodopsin"/>
    <property type="match status" value="1"/>
</dbReference>
<organism evidence="4 5">
    <name type="scientific">Cordyceps fumosorosea (strain ARSEF 2679)</name>
    <name type="common">Isaria fumosorosea</name>
    <dbReference type="NCBI Taxonomy" id="1081104"/>
    <lineage>
        <taxon>Eukaryota</taxon>
        <taxon>Fungi</taxon>
        <taxon>Dikarya</taxon>
        <taxon>Ascomycota</taxon>
        <taxon>Pezizomycotina</taxon>
        <taxon>Sordariomycetes</taxon>
        <taxon>Hypocreomycetidae</taxon>
        <taxon>Hypocreales</taxon>
        <taxon>Cordycipitaceae</taxon>
        <taxon>Cordyceps</taxon>
    </lineage>
</organism>
<keyword evidence="2" id="KW-1133">Transmembrane helix</keyword>
<dbReference type="OrthoDB" id="3918601at2759"/>
<dbReference type="Proteomes" id="UP000076744">
    <property type="component" value="Unassembled WGS sequence"/>
</dbReference>
<sequence length="392" mass="42183">MISPRELETPFNKAPLVRAVTAFLMVFSVLAVITRIATRLLTAGSLKLDDHTVIAATALAVAQALVVILQAANGFGHHNDVLSAGQISYILKCMYAANVLYIVTLAVTKISACMTVMNVAPLDRRRGIFSVMAVIAVWGVSAVITVLFQCQVSEPWNFVSGKCVNLPAFWTYFEIFNIATDLATIVAISELVWNIQAQKSMKSLVLFIFGSRILIAPAAICHIVYITRAAKSFSSTGETFDFWPPVIIRQVVLCLSIATACVPYLKPFLDNLESGQMRAGDALLYIKSGSGNSGNKSSRRKTAANNSKAAGTTTAGPSASNTSGGDPGTRSRTGKQYELETIVKNPKGTKTTTTIIHDDGQPSWDGQSQSSQTVLVQQSWRVDVEARPSSQA</sequence>
<feature type="transmembrane region" description="Helical" evidence="2">
    <location>
        <begin position="20"/>
        <end position="41"/>
    </location>
</feature>
<feature type="transmembrane region" description="Helical" evidence="2">
    <location>
        <begin position="204"/>
        <end position="226"/>
    </location>
</feature>
<keyword evidence="5" id="KW-1185">Reference proteome</keyword>
<accession>A0A162IB83</accession>
<proteinExistence type="predicted"/>
<keyword evidence="2" id="KW-0472">Membrane</keyword>
<evidence type="ECO:0000313" key="4">
    <source>
        <dbReference type="EMBL" id="OAA54695.1"/>
    </source>
</evidence>
<feature type="compositionally biased region" description="Low complexity" evidence="1">
    <location>
        <begin position="367"/>
        <end position="376"/>
    </location>
</feature>
<comment type="caution">
    <text evidence="4">The sequence shown here is derived from an EMBL/GenBank/DDBJ whole genome shotgun (WGS) entry which is preliminary data.</text>
</comment>
<gene>
    <name evidence="4" type="ORF">ISF_08296</name>
</gene>
<dbReference type="PANTHER" id="PTHR38794:SF1">
    <property type="entry name" value="INTEGRAL MEMBRANE PROTEIN"/>
    <property type="match status" value="1"/>
</dbReference>
<dbReference type="PANTHER" id="PTHR38794">
    <property type="entry name" value="INTEGRAL MEMBRANE PROTEIN"/>
    <property type="match status" value="1"/>
</dbReference>
<dbReference type="AlphaFoldDB" id="A0A162IB83"/>
<feature type="domain" description="Rhodopsin" evidence="3">
    <location>
        <begin position="35"/>
        <end position="269"/>
    </location>
</feature>
<keyword evidence="2" id="KW-0812">Transmembrane</keyword>
<feature type="transmembrane region" description="Helical" evidence="2">
    <location>
        <begin position="169"/>
        <end position="192"/>
    </location>
</feature>
<name>A0A162IB83_CORFA</name>
<feature type="transmembrane region" description="Helical" evidence="2">
    <location>
        <begin position="87"/>
        <end position="107"/>
    </location>
</feature>
<protein>
    <recommendedName>
        <fullName evidence="3">Rhodopsin domain-containing protein</fullName>
    </recommendedName>
</protein>
<feature type="compositionally biased region" description="Low complexity" evidence="1">
    <location>
        <begin position="307"/>
        <end position="324"/>
    </location>
</feature>
<dbReference type="InterPro" id="IPR049326">
    <property type="entry name" value="Rhodopsin_dom_fungi"/>
</dbReference>
<evidence type="ECO:0000313" key="5">
    <source>
        <dbReference type="Proteomes" id="UP000076744"/>
    </source>
</evidence>
<dbReference type="RefSeq" id="XP_018700981.1">
    <property type="nucleotide sequence ID" value="XM_018851899.1"/>
</dbReference>
<feature type="transmembrane region" description="Helical" evidence="2">
    <location>
        <begin position="128"/>
        <end position="149"/>
    </location>
</feature>
<feature type="transmembrane region" description="Helical" evidence="2">
    <location>
        <begin position="53"/>
        <end position="75"/>
    </location>
</feature>
<feature type="region of interest" description="Disordered" evidence="1">
    <location>
        <begin position="291"/>
        <end position="376"/>
    </location>
</feature>
<evidence type="ECO:0000256" key="2">
    <source>
        <dbReference type="SAM" id="Phobius"/>
    </source>
</evidence>
<dbReference type="EMBL" id="AZHB01000028">
    <property type="protein sequence ID" value="OAA54695.1"/>
    <property type="molecule type" value="Genomic_DNA"/>
</dbReference>
<reference evidence="4 5" key="1">
    <citation type="journal article" date="2016" name="Genome Biol. Evol.">
        <title>Divergent and convergent evolution of fungal pathogenicity.</title>
        <authorList>
            <person name="Shang Y."/>
            <person name="Xiao G."/>
            <person name="Zheng P."/>
            <person name="Cen K."/>
            <person name="Zhan S."/>
            <person name="Wang C."/>
        </authorList>
    </citation>
    <scope>NUCLEOTIDE SEQUENCE [LARGE SCALE GENOMIC DNA]</scope>
    <source>
        <strain evidence="4 5">ARSEF 2679</strain>
    </source>
</reference>
<evidence type="ECO:0000256" key="1">
    <source>
        <dbReference type="SAM" id="MobiDB-lite"/>
    </source>
</evidence>
<evidence type="ECO:0000259" key="3">
    <source>
        <dbReference type="Pfam" id="PF20684"/>
    </source>
</evidence>
<dbReference type="GeneID" id="30024588"/>
<dbReference type="STRING" id="1081104.A0A162IB83"/>